<dbReference type="AlphaFoldDB" id="A0A974XHX7"/>
<dbReference type="EMBL" id="CP071504">
    <property type="protein sequence ID" value="QSX28716.1"/>
    <property type="molecule type" value="Genomic_DNA"/>
</dbReference>
<dbReference type="Pfam" id="PF14234">
    <property type="entry name" value="DUF4336"/>
    <property type="match status" value="1"/>
</dbReference>
<dbReference type="PANTHER" id="PTHR33835">
    <property type="entry name" value="YALI0C07656P"/>
    <property type="match status" value="1"/>
</dbReference>
<accession>A0A974XHX7</accession>
<dbReference type="RefSeq" id="WP_207324087.1">
    <property type="nucleotide sequence ID" value="NZ_CP071504.1"/>
</dbReference>
<name>A0A974XHX7_9GAMM</name>
<dbReference type="KEGG" id="scyp:JYB88_10500"/>
<dbReference type="PANTHER" id="PTHR33835:SF1">
    <property type="entry name" value="METALLO-BETA-LACTAMASE DOMAIN-CONTAINING PROTEIN"/>
    <property type="match status" value="1"/>
</dbReference>
<organism evidence="1 2">
    <name type="scientific">Shewanella cyperi</name>
    <dbReference type="NCBI Taxonomy" id="2814292"/>
    <lineage>
        <taxon>Bacteria</taxon>
        <taxon>Pseudomonadati</taxon>
        <taxon>Pseudomonadota</taxon>
        <taxon>Gammaproteobacteria</taxon>
        <taxon>Alteromonadales</taxon>
        <taxon>Shewanellaceae</taxon>
        <taxon>Shewanella</taxon>
    </lineage>
</organism>
<dbReference type="SUPFAM" id="SSF56281">
    <property type="entry name" value="Metallo-hydrolase/oxidoreductase"/>
    <property type="match status" value="1"/>
</dbReference>
<dbReference type="InterPro" id="IPR036866">
    <property type="entry name" value="RibonucZ/Hydroxyglut_hydro"/>
</dbReference>
<evidence type="ECO:0000313" key="1">
    <source>
        <dbReference type="EMBL" id="QSX28716.1"/>
    </source>
</evidence>
<dbReference type="InterPro" id="IPR025638">
    <property type="entry name" value="DUF4336"/>
</dbReference>
<gene>
    <name evidence="1" type="ORF">JYB88_10500</name>
</gene>
<proteinExistence type="predicted"/>
<evidence type="ECO:0000313" key="2">
    <source>
        <dbReference type="Proteomes" id="UP000663281"/>
    </source>
</evidence>
<keyword evidence="2" id="KW-1185">Reference proteome</keyword>
<protein>
    <submittedName>
        <fullName evidence="1">DUF4336 domain-containing protein</fullName>
    </submittedName>
</protein>
<dbReference type="Proteomes" id="UP000663281">
    <property type="component" value="Chromosome"/>
</dbReference>
<reference evidence="1 2" key="1">
    <citation type="submission" date="2021-03" db="EMBL/GenBank/DDBJ databases">
        <title>Novel species identification of genus Shewanella.</title>
        <authorList>
            <person name="Liu G."/>
            <person name="Zhang Q."/>
        </authorList>
    </citation>
    <scope>NUCLEOTIDE SEQUENCE [LARGE SCALE GENOMIC DNA]</scope>
    <source>
        <strain evidence="1 2">FJAT-53726</strain>
    </source>
</reference>
<sequence length="234" mass="26453">MKPFGENIWLFDGPSVPFFGLPYSTRMTVVRLNDDKLWVHSPIALTPELQQQVSGLGTVTYLIAPNKLHYLFLAQWQAAFPESRLYVAPGVEHKLARLQPPPVISRQLAEMESATSPWTGDIEQLIFSGSSVMQEAVFFHRPSKTLILTDLIENFAPEHFKSWQRPLARITGILAPNGRTPLDWRLSFSGGKSEARDCLGQMLAWAPEKIVLAHGLCIEKDGSHFLRRSFDWLL</sequence>